<organism evidence="1 2">
    <name type="scientific">Rhinolophus ferrumequinum</name>
    <name type="common">Greater horseshoe bat</name>
    <dbReference type="NCBI Taxonomy" id="59479"/>
    <lineage>
        <taxon>Eukaryota</taxon>
        <taxon>Metazoa</taxon>
        <taxon>Chordata</taxon>
        <taxon>Craniata</taxon>
        <taxon>Vertebrata</taxon>
        <taxon>Euteleostomi</taxon>
        <taxon>Mammalia</taxon>
        <taxon>Eutheria</taxon>
        <taxon>Laurasiatheria</taxon>
        <taxon>Chiroptera</taxon>
        <taxon>Yinpterochiroptera</taxon>
        <taxon>Rhinolophoidea</taxon>
        <taxon>Rhinolophidae</taxon>
        <taxon>Rhinolophinae</taxon>
        <taxon>Rhinolophus</taxon>
    </lineage>
</organism>
<dbReference type="InParanoid" id="A0A671F7L5"/>
<dbReference type="Ensembl" id="ENSRFET00010021484.1">
    <property type="protein sequence ID" value="ENSRFEP00010019738.1"/>
    <property type="gene ID" value="ENSRFEG00010013256.1"/>
</dbReference>
<protein>
    <submittedName>
        <fullName evidence="1">Uncharacterized protein</fullName>
    </submittedName>
</protein>
<reference evidence="1" key="4">
    <citation type="submission" date="2025-08" db="UniProtKB">
        <authorList>
            <consortium name="Ensembl"/>
        </authorList>
    </citation>
    <scope>IDENTIFICATION</scope>
</reference>
<sequence>IAGTMKWTKDFNRYFIIEDIKTGWVPACTPCPTSVKRGDGHLNNSLGSPVQADLYFPRLIVPFYVHIKNGMRPGKKVLVMGIVDLNPEKIHKLMLHFSYWGSAN</sequence>
<reference evidence="1 2" key="2">
    <citation type="journal article" date="2018" name="Annu Rev Anim Biosci">
        <title>Bat Biology, Genomes, and the Bat1K Project: To Generate Chromosome-Level Genomes for All Living Bat Species.</title>
        <authorList>
            <person name="Teeling E.C."/>
            <person name="Vernes S.C."/>
            <person name="Davalos L.M."/>
            <person name="Ray D.A."/>
            <person name="Gilbert M.T.P."/>
            <person name="Myers E."/>
        </authorList>
    </citation>
    <scope>NUCLEOTIDE SEQUENCE</scope>
</reference>
<evidence type="ECO:0000313" key="1">
    <source>
        <dbReference type="Ensembl" id="ENSRFEP00010019738.1"/>
    </source>
</evidence>
<reference evidence="2" key="3">
    <citation type="submission" date="2018-12" db="EMBL/GenBank/DDBJ databases">
        <title>G10K-VGP greater horseshoe bat female genome, primary haplotype.</title>
        <authorList>
            <person name="Teeling E."/>
            <person name="Myers G."/>
            <person name="Vernes S."/>
            <person name="Pippel M."/>
            <person name="Winkler S."/>
            <person name="Fedrigo O."/>
            <person name="Rhie A."/>
            <person name="Koren S."/>
            <person name="Phillippy A."/>
            <person name="Lewin H."/>
            <person name="Damas J."/>
            <person name="Howe K."/>
            <person name="Mountcastle J."/>
            <person name="Jarvis E.D."/>
        </authorList>
    </citation>
    <scope>NUCLEOTIDE SEQUENCE [LARGE SCALE GENOMIC DNA]</scope>
</reference>
<proteinExistence type="predicted"/>
<evidence type="ECO:0000313" key="2">
    <source>
        <dbReference type="Proteomes" id="UP000472240"/>
    </source>
</evidence>
<reference evidence="1 2" key="1">
    <citation type="journal article" date="2015" name="Annu Rev Anim Biosci">
        <title>The Genome 10K Project: a way forward.</title>
        <authorList>
            <person name="Koepfli K.P."/>
            <person name="Paten B."/>
            <person name="O'Brien S.J."/>
            <person name="Koepfli K.P."/>
            <person name="Paten B."/>
            <person name="Antunes A."/>
            <person name="Belov K."/>
            <person name="Bustamante C."/>
            <person name="Castoe T.A."/>
            <person name="Clawson H."/>
            <person name="Crawford A.J."/>
            <person name="Diekhans M."/>
            <person name="Distel D."/>
            <person name="Durbin R."/>
            <person name="Earl D."/>
            <person name="Fujita M.K."/>
            <person name="Gamble T."/>
            <person name="Georges A."/>
            <person name="Gemmell N."/>
            <person name="Gilbert M.T."/>
            <person name="Graves J.M."/>
            <person name="Green R.E."/>
            <person name="Hickey G."/>
            <person name="Jarvis E.D."/>
            <person name="Johnson W."/>
            <person name="Komissarov A."/>
            <person name="Korf I."/>
            <person name="Kuhn R."/>
            <person name="Larkin D.M."/>
            <person name="Lewin H."/>
            <person name="Lopez J.V."/>
            <person name="Ma J."/>
            <person name="Marques-Bonet T."/>
            <person name="Miller W."/>
            <person name="Murphy R."/>
            <person name="Pevzner P."/>
            <person name="Shapiro B."/>
            <person name="Steiner C."/>
            <person name="Tamazian G."/>
            <person name="Venkatesh B."/>
            <person name="Wang J."/>
            <person name="Wayne R."/>
            <person name="Wiley E."/>
            <person name="Yang H."/>
            <person name="Zhang G."/>
            <person name="Haussler D."/>
            <person name="Ryder O."/>
            <person name="O'Brien S.J."/>
        </authorList>
    </citation>
    <scope>NUCLEOTIDE SEQUENCE</scope>
</reference>
<name>A0A671F7L5_RHIFE</name>
<dbReference type="Proteomes" id="UP000472240">
    <property type="component" value="Chromosome 24"/>
</dbReference>
<accession>A0A671F7L5</accession>
<dbReference type="AlphaFoldDB" id="A0A671F7L5"/>
<dbReference type="GeneTree" id="ENSGT00940000155337"/>
<reference evidence="1" key="5">
    <citation type="submission" date="2025-09" db="UniProtKB">
        <authorList>
            <consortium name="Ensembl"/>
        </authorList>
    </citation>
    <scope>IDENTIFICATION</scope>
</reference>
<keyword evidence="2" id="KW-1185">Reference proteome</keyword>